<dbReference type="PANTHER" id="PTHR38340:SF1">
    <property type="entry name" value="S-LAYER PROTEIN"/>
    <property type="match status" value="1"/>
</dbReference>
<comment type="subcellular location">
    <subcellularLocation>
        <location evidence="1">Secreted</location>
    </subcellularLocation>
</comment>
<dbReference type="InterPro" id="IPR001343">
    <property type="entry name" value="Hemolysn_Ca-bd"/>
</dbReference>
<dbReference type="Proteomes" id="UP000605848">
    <property type="component" value="Unassembled WGS sequence"/>
</dbReference>
<dbReference type="GO" id="GO:0005576">
    <property type="term" value="C:extracellular region"/>
    <property type="evidence" value="ECO:0007669"/>
    <property type="project" value="UniProtKB-SubCell"/>
</dbReference>
<dbReference type="SUPFAM" id="SSF51120">
    <property type="entry name" value="beta-Roll"/>
    <property type="match status" value="1"/>
</dbReference>
<reference evidence="4" key="1">
    <citation type="submission" date="2021-01" db="EMBL/GenBank/DDBJ databases">
        <title>Microvirga sp.</title>
        <authorList>
            <person name="Kim M.K."/>
        </authorList>
    </citation>
    <scope>NUCLEOTIDE SEQUENCE</scope>
    <source>
        <strain evidence="4">5420S-16</strain>
    </source>
</reference>
<protein>
    <submittedName>
        <fullName evidence="4">Rhizobiocin</fullName>
    </submittedName>
</protein>
<dbReference type="AlphaFoldDB" id="A0A936ZD17"/>
<dbReference type="Pfam" id="PF00353">
    <property type="entry name" value="HemolysinCabind"/>
    <property type="match status" value="3"/>
</dbReference>
<proteinExistence type="predicted"/>
<evidence type="ECO:0000256" key="1">
    <source>
        <dbReference type="ARBA" id="ARBA00004613"/>
    </source>
</evidence>
<dbReference type="InterPro" id="IPR050557">
    <property type="entry name" value="RTX_toxin/Mannuronan_C5-epim"/>
</dbReference>
<dbReference type="PRINTS" id="PR00313">
    <property type="entry name" value="CABNDNGRPT"/>
</dbReference>
<accession>A0A936ZD17</accession>
<dbReference type="PANTHER" id="PTHR38340">
    <property type="entry name" value="S-LAYER PROTEIN"/>
    <property type="match status" value="1"/>
</dbReference>
<dbReference type="GO" id="GO:0005509">
    <property type="term" value="F:calcium ion binding"/>
    <property type="evidence" value="ECO:0007669"/>
    <property type="project" value="InterPro"/>
</dbReference>
<keyword evidence="2" id="KW-0964">Secreted</keyword>
<gene>
    <name evidence="4" type="ORF">JKG68_32795</name>
</gene>
<evidence type="ECO:0000256" key="2">
    <source>
        <dbReference type="ARBA" id="ARBA00022525"/>
    </source>
</evidence>
<evidence type="ECO:0000313" key="4">
    <source>
        <dbReference type="EMBL" id="MBL0408636.1"/>
    </source>
</evidence>
<feature type="non-terminal residue" evidence="4">
    <location>
        <position position="197"/>
    </location>
</feature>
<dbReference type="EMBL" id="JAEQMY010000355">
    <property type="protein sequence ID" value="MBL0408636.1"/>
    <property type="molecule type" value="Genomic_DNA"/>
</dbReference>
<dbReference type="Gene3D" id="2.150.10.10">
    <property type="entry name" value="Serralysin-like metalloprotease, C-terminal"/>
    <property type="match status" value="2"/>
</dbReference>
<comment type="caution">
    <text evidence="4">The sequence shown here is derived from an EMBL/GenBank/DDBJ whole genome shotgun (WGS) entry which is preliminary data.</text>
</comment>
<keyword evidence="5" id="KW-1185">Reference proteome</keyword>
<sequence>MANRLHGMRGNDILDGGAGADDLRGGQGDDAYQVDQAGDRVTEKAGEGDDWVMSSAANYTLTANVERLFLTGTGNINGTGNELDNQINGNAGNNILSGGLGNDTLHGAAGGDILAAGGGDDTFIYSGASTGFDAVDGGAGTDTIQATADNTIIGLRSVSGVEAISANGFAGVVIRGSDLGPVGESLDFTGVTLTGIV</sequence>
<organism evidence="4 5">
    <name type="scientific">Microvirga aerilata</name>
    <dbReference type="NCBI Taxonomy" id="670292"/>
    <lineage>
        <taxon>Bacteria</taxon>
        <taxon>Pseudomonadati</taxon>
        <taxon>Pseudomonadota</taxon>
        <taxon>Alphaproteobacteria</taxon>
        <taxon>Hyphomicrobiales</taxon>
        <taxon>Methylobacteriaceae</taxon>
        <taxon>Microvirga</taxon>
    </lineage>
</organism>
<evidence type="ECO:0000256" key="3">
    <source>
        <dbReference type="SAM" id="MobiDB-lite"/>
    </source>
</evidence>
<evidence type="ECO:0000313" key="5">
    <source>
        <dbReference type="Proteomes" id="UP000605848"/>
    </source>
</evidence>
<name>A0A936ZD17_9HYPH</name>
<feature type="region of interest" description="Disordered" evidence="3">
    <location>
        <begin position="1"/>
        <end position="35"/>
    </location>
</feature>
<dbReference type="InterPro" id="IPR011049">
    <property type="entry name" value="Serralysin-like_metalloprot_C"/>
</dbReference>